<feature type="signal peptide" evidence="1">
    <location>
        <begin position="1"/>
        <end position="26"/>
    </location>
</feature>
<keyword evidence="3" id="KW-1185">Reference proteome</keyword>
<gene>
    <name evidence="2" type="ORF">B0H63DRAFT_514267</name>
</gene>
<dbReference type="Proteomes" id="UP001285441">
    <property type="component" value="Unassembled WGS sequence"/>
</dbReference>
<evidence type="ECO:0000313" key="2">
    <source>
        <dbReference type="EMBL" id="KAK3370068.1"/>
    </source>
</evidence>
<reference evidence="2" key="2">
    <citation type="submission" date="2023-06" db="EMBL/GenBank/DDBJ databases">
        <authorList>
            <consortium name="Lawrence Berkeley National Laboratory"/>
            <person name="Haridas S."/>
            <person name="Hensen N."/>
            <person name="Bonometti L."/>
            <person name="Westerberg I."/>
            <person name="Brannstrom I.O."/>
            <person name="Guillou S."/>
            <person name="Cros-Aarteil S."/>
            <person name="Calhoun S."/>
            <person name="Kuo A."/>
            <person name="Mondo S."/>
            <person name="Pangilinan J."/>
            <person name="Riley R."/>
            <person name="LaButti K."/>
            <person name="Andreopoulos B."/>
            <person name="Lipzen A."/>
            <person name="Chen C."/>
            <person name="Yanf M."/>
            <person name="Daum C."/>
            <person name="Ng V."/>
            <person name="Clum A."/>
            <person name="Steindorff A."/>
            <person name="Ohm R."/>
            <person name="Martin F."/>
            <person name="Silar P."/>
            <person name="Natvig D."/>
            <person name="Lalanne C."/>
            <person name="Gautier V."/>
            <person name="Ament-velasquez S.L."/>
            <person name="Kruys A."/>
            <person name="Hutchinson M.I."/>
            <person name="Powell A.J."/>
            <person name="Barry K."/>
            <person name="Miller A.N."/>
            <person name="Grigoriev I.V."/>
            <person name="Debuchy R."/>
            <person name="Gladieux P."/>
            <person name="Thoren M.H."/>
            <person name="Johannesson H."/>
        </authorList>
    </citation>
    <scope>NUCLEOTIDE SEQUENCE</scope>
    <source>
        <strain evidence="2">CBS 232.78</strain>
    </source>
</reference>
<sequence>MKFLSSHHVLVSLAVQMALNVPGVFSAKPVHQLKISIDDIKLQLSYILGNLWVQTDQSNNPSHLQTISSTYTACVPATAAHKNACRLQCRKDFAGDPTLLKMCINGCNALQDCSQRCGAHPTANFVRFGDTMKLLLTKKCTNPASSCPPCTVGQQTPLVDDQDLSYLLPVPLFRKGIGIGNVVCDLTRFAINLNNTSGSTQYNDHLTAELTNQQGLHLNIKATADDPTLTCRGALGNFPATLRNPNFDIYLLPSWNPATHRIAWAVSAAFHAHVNYRFELTNNLDAELANKVNDMLNGYINRNKAQIERSMTAWLLNRIQARFGEEVDDFTGISVSASSGMVISYTPVCVNGACSCDKSCNGAHICEPDYWDNPAGRLTCSGAGQVCLSPGGTCCTPNCGGGNCGSDGCGRSCGTCPFGQLCGANHRCQACDPGPCNHICSQTKCGTWCGMCKPGLVCDEGGCEDSRLPRLPRLGRGLGAGRMF</sequence>
<dbReference type="EMBL" id="JAULSW010000009">
    <property type="protein sequence ID" value="KAK3370068.1"/>
    <property type="molecule type" value="Genomic_DNA"/>
</dbReference>
<evidence type="ECO:0000313" key="3">
    <source>
        <dbReference type="Proteomes" id="UP001285441"/>
    </source>
</evidence>
<dbReference type="AlphaFoldDB" id="A0AAE0K4P1"/>
<evidence type="ECO:0000256" key="1">
    <source>
        <dbReference type="SAM" id="SignalP"/>
    </source>
</evidence>
<protein>
    <submittedName>
        <fullName evidence="2">Uncharacterized protein</fullName>
    </submittedName>
</protein>
<proteinExistence type="predicted"/>
<feature type="chain" id="PRO_5042165565" evidence="1">
    <location>
        <begin position="27"/>
        <end position="484"/>
    </location>
</feature>
<keyword evidence="1" id="KW-0732">Signal</keyword>
<name>A0AAE0K4P1_9PEZI</name>
<accession>A0AAE0K4P1</accession>
<organism evidence="2 3">
    <name type="scientific">Podospora didyma</name>
    <dbReference type="NCBI Taxonomy" id="330526"/>
    <lineage>
        <taxon>Eukaryota</taxon>
        <taxon>Fungi</taxon>
        <taxon>Dikarya</taxon>
        <taxon>Ascomycota</taxon>
        <taxon>Pezizomycotina</taxon>
        <taxon>Sordariomycetes</taxon>
        <taxon>Sordariomycetidae</taxon>
        <taxon>Sordariales</taxon>
        <taxon>Podosporaceae</taxon>
        <taxon>Podospora</taxon>
    </lineage>
</organism>
<reference evidence="2" key="1">
    <citation type="journal article" date="2023" name="Mol. Phylogenet. Evol.">
        <title>Genome-scale phylogeny and comparative genomics of the fungal order Sordariales.</title>
        <authorList>
            <person name="Hensen N."/>
            <person name="Bonometti L."/>
            <person name="Westerberg I."/>
            <person name="Brannstrom I.O."/>
            <person name="Guillou S."/>
            <person name="Cros-Aarteil S."/>
            <person name="Calhoun S."/>
            <person name="Haridas S."/>
            <person name="Kuo A."/>
            <person name="Mondo S."/>
            <person name="Pangilinan J."/>
            <person name="Riley R."/>
            <person name="LaButti K."/>
            <person name="Andreopoulos B."/>
            <person name="Lipzen A."/>
            <person name="Chen C."/>
            <person name="Yan M."/>
            <person name="Daum C."/>
            <person name="Ng V."/>
            <person name="Clum A."/>
            <person name="Steindorff A."/>
            <person name="Ohm R.A."/>
            <person name="Martin F."/>
            <person name="Silar P."/>
            <person name="Natvig D.O."/>
            <person name="Lalanne C."/>
            <person name="Gautier V."/>
            <person name="Ament-Velasquez S.L."/>
            <person name="Kruys A."/>
            <person name="Hutchinson M.I."/>
            <person name="Powell A.J."/>
            <person name="Barry K."/>
            <person name="Miller A.N."/>
            <person name="Grigoriev I.V."/>
            <person name="Debuchy R."/>
            <person name="Gladieux P."/>
            <person name="Hiltunen Thoren M."/>
            <person name="Johannesson H."/>
        </authorList>
    </citation>
    <scope>NUCLEOTIDE SEQUENCE</scope>
    <source>
        <strain evidence="2">CBS 232.78</strain>
    </source>
</reference>
<comment type="caution">
    <text evidence="2">The sequence shown here is derived from an EMBL/GenBank/DDBJ whole genome shotgun (WGS) entry which is preliminary data.</text>
</comment>